<dbReference type="Gene3D" id="2.40.50.140">
    <property type="entry name" value="Nucleic acid-binding proteins"/>
    <property type="match status" value="1"/>
</dbReference>
<evidence type="ECO:0000259" key="8">
    <source>
        <dbReference type="PROSITE" id="PS50862"/>
    </source>
</evidence>
<dbReference type="KEGG" id="rpq:rpr22_CDS138"/>
<evidence type="ECO:0000256" key="2">
    <source>
        <dbReference type="ARBA" id="ARBA00022598"/>
    </source>
</evidence>
<dbReference type="RefSeq" id="WP_004599762.1">
    <property type="nucleotide sequence ID" value="NC_017560.1"/>
</dbReference>
<dbReference type="HAMAP" id="MF_00044">
    <property type="entry name" value="Asp_tRNA_synth_type1"/>
    <property type="match status" value="1"/>
</dbReference>
<sequence>MHKYRTHNCNELQLSNVGQEVKLSGWVHRRRDHGNLVFIDLRDHYGITQIVFTDQNQQLMYDASRLCYESVITVSGTVVARSLDTINNKLPTGYVEVLAMECIVESASSPLPFVINNEKEAPEESRLKHRFLDLRREKLHNNIILRSQVIAHIRHLMIARGFTELQTPILTSSSPEGARDFLVPSRIHPGKFYALPQAPQQFKQLLMVAGFDRYFQIAPCFRDEDARADRSPGEFYQLDLEMSFVTQEDIFNTIEPVLYDLFTKFTNKTVSNTPFVRIPYNESMLKYGSDKPDLRNPIIISDVTEVFRDSNFTIFRENIKKGSVVHAIPAPQAASLPRSFFDKMIEFAISKGARGLGYIQFSESGEAKGPLSKFLTGQQLEILKATANTSNGDAVFFVSDKKDEAVKLCGKVRIKLGEELNLLEKDCFKFCWITDFPFYELNEETGKIDFSHNPFSMPQGGIDALEQAKTTEELLALTAYQYDIVCNGIELSSGAIRNHKPEIMYKAFSIAGYSAEEVEQRFGAMIKAFRFGAPPHGGIAPGIDRIVMLLAEATNIREIIAFPLNQQAEDLLMNAPSYVEEKALKELSIMLSPSSRKIHKKNTNL</sequence>
<dbReference type="InterPro" id="IPR029351">
    <property type="entry name" value="GAD_dom"/>
</dbReference>
<dbReference type="InterPro" id="IPR004524">
    <property type="entry name" value="Asp-tRNA-ligase_1"/>
</dbReference>
<dbReference type="InterPro" id="IPR045864">
    <property type="entry name" value="aa-tRNA-synth_II/BPL/LPL"/>
</dbReference>
<keyword evidence="6 7" id="KW-0030">Aminoacyl-tRNA synthetase</keyword>
<feature type="region of interest" description="Aspartate" evidence="7">
    <location>
        <begin position="200"/>
        <end position="203"/>
    </location>
</feature>
<dbReference type="GO" id="GO:0005737">
    <property type="term" value="C:cytoplasm"/>
    <property type="evidence" value="ECO:0007669"/>
    <property type="project" value="UniProtKB-SubCell"/>
</dbReference>
<evidence type="ECO:0000256" key="4">
    <source>
        <dbReference type="ARBA" id="ARBA00022840"/>
    </source>
</evidence>
<dbReference type="SUPFAM" id="SSF55681">
    <property type="entry name" value="Class II aaRS and biotin synthetases"/>
    <property type="match status" value="1"/>
</dbReference>
<dbReference type="SUPFAM" id="SSF55261">
    <property type="entry name" value="GAD domain-like"/>
    <property type="match status" value="1"/>
</dbReference>
<protein>
    <recommendedName>
        <fullName evidence="7">Aspartate--tRNA(Asp/Asn) ligase</fullName>
        <ecNumber evidence="7">6.1.1.23</ecNumber>
    </recommendedName>
    <alternativeName>
        <fullName evidence="7">Aspartyl-tRNA synthetase</fullName>
        <shortName evidence="7">AspRS</shortName>
    </alternativeName>
    <alternativeName>
        <fullName evidence="7">Non-discriminating aspartyl-tRNA synthetase</fullName>
        <shortName evidence="7">ND-AspRS</shortName>
    </alternativeName>
</protein>
<dbReference type="GO" id="GO:0004815">
    <property type="term" value="F:aspartate-tRNA ligase activity"/>
    <property type="evidence" value="ECO:0007669"/>
    <property type="project" value="UniProtKB-UniRule"/>
</dbReference>
<dbReference type="InterPro" id="IPR012340">
    <property type="entry name" value="NA-bd_OB-fold"/>
</dbReference>
<comment type="similarity">
    <text evidence="1 7">Belongs to the class-II aminoacyl-tRNA synthetase family. Type 1 subfamily.</text>
</comment>
<dbReference type="NCBIfam" id="TIGR00459">
    <property type="entry name" value="aspS_bact"/>
    <property type="match status" value="1"/>
</dbReference>
<dbReference type="InterPro" id="IPR047090">
    <property type="entry name" value="AspRS_core"/>
</dbReference>
<dbReference type="EC" id="6.1.1.23" evidence="7"/>
<keyword evidence="5 7" id="KW-0648">Protein biosynthesis</keyword>
<keyword evidence="4 7" id="KW-0067">ATP-binding</keyword>
<evidence type="ECO:0000256" key="6">
    <source>
        <dbReference type="ARBA" id="ARBA00023146"/>
    </source>
</evidence>
<dbReference type="CDD" id="cd00777">
    <property type="entry name" value="AspRS_core"/>
    <property type="match status" value="1"/>
</dbReference>
<evidence type="ECO:0000256" key="3">
    <source>
        <dbReference type="ARBA" id="ARBA00022741"/>
    </source>
</evidence>
<evidence type="ECO:0000256" key="7">
    <source>
        <dbReference type="HAMAP-Rule" id="MF_00044"/>
    </source>
</evidence>
<dbReference type="InterPro" id="IPR004365">
    <property type="entry name" value="NA-bd_OB_tRNA"/>
</dbReference>
<dbReference type="SMR" id="D5AW66"/>
<dbReference type="InterPro" id="IPR002312">
    <property type="entry name" value="Asp/Asn-tRNA-synth_IIb"/>
</dbReference>
<dbReference type="GO" id="GO:0005524">
    <property type="term" value="F:ATP binding"/>
    <property type="evidence" value="ECO:0007669"/>
    <property type="project" value="UniProtKB-UniRule"/>
</dbReference>
<dbReference type="InterPro" id="IPR004115">
    <property type="entry name" value="GAD-like_sf"/>
</dbReference>
<dbReference type="PANTHER" id="PTHR22594:SF5">
    <property type="entry name" value="ASPARTATE--TRNA LIGASE, MITOCHONDRIAL"/>
    <property type="match status" value="1"/>
</dbReference>
<dbReference type="Pfam" id="PF00152">
    <property type="entry name" value="tRNA-synt_2"/>
    <property type="match status" value="1"/>
</dbReference>
<keyword evidence="2 7" id="KW-0436">Ligase</keyword>
<keyword evidence="3 7" id="KW-0547">Nucleotide-binding</keyword>
<dbReference type="CDD" id="cd04317">
    <property type="entry name" value="EcAspRS_like_N"/>
    <property type="match status" value="1"/>
</dbReference>
<dbReference type="GO" id="GO:0003676">
    <property type="term" value="F:nucleic acid binding"/>
    <property type="evidence" value="ECO:0007669"/>
    <property type="project" value="InterPro"/>
</dbReference>
<name>D5AW66_RICPP</name>
<feature type="binding site" evidence="7">
    <location>
        <begin position="222"/>
        <end position="224"/>
    </location>
    <ligand>
        <name>ATP</name>
        <dbReference type="ChEBI" id="CHEBI:30616"/>
    </ligand>
</feature>
<feature type="domain" description="Aminoacyl-transfer RNA synthetases class-II family profile" evidence="8">
    <location>
        <begin position="145"/>
        <end position="563"/>
    </location>
</feature>
<feature type="binding site" evidence="7">
    <location>
        <position position="222"/>
    </location>
    <ligand>
        <name>L-aspartate</name>
        <dbReference type="ChEBI" id="CHEBI:29991"/>
    </ligand>
</feature>
<dbReference type="GO" id="GO:0050560">
    <property type="term" value="F:aspartate-tRNA(Asn) ligase activity"/>
    <property type="evidence" value="ECO:0007669"/>
    <property type="project" value="UniProtKB-EC"/>
</dbReference>
<dbReference type="GO" id="GO:0006422">
    <property type="term" value="P:aspartyl-tRNA aminoacylation"/>
    <property type="evidence" value="ECO:0007669"/>
    <property type="project" value="UniProtKB-UniRule"/>
</dbReference>
<organism evidence="9 10">
    <name type="scientific">Rickettsia prowazekii (strain Rp22)</name>
    <dbReference type="NCBI Taxonomy" id="449216"/>
    <lineage>
        <taxon>Bacteria</taxon>
        <taxon>Pseudomonadati</taxon>
        <taxon>Pseudomonadota</taxon>
        <taxon>Alphaproteobacteria</taxon>
        <taxon>Rickettsiales</taxon>
        <taxon>Rickettsiaceae</taxon>
        <taxon>Rickettsieae</taxon>
        <taxon>Rickettsia</taxon>
        <taxon>typhus group</taxon>
    </lineage>
</organism>
<dbReference type="InterPro" id="IPR004364">
    <property type="entry name" value="Aa-tRNA-synt_II"/>
</dbReference>
<keyword evidence="7" id="KW-0963">Cytoplasm</keyword>
<dbReference type="Pfam" id="PF02938">
    <property type="entry name" value="GAD"/>
    <property type="match status" value="1"/>
</dbReference>
<comment type="caution">
    <text evidence="7">Lacks conserved residue(s) required for the propagation of feature annotation.</text>
</comment>
<dbReference type="PANTHER" id="PTHR22594">
    <property type="entry name" value="ASPARTYL/LYSYL-TRNA SYNTHETASE"/>
    <property type="match status" value="1"/>
</dbReference>
<dbReference type="Gene3D" id="3.30.1360.30">
    <property type="entry name" value="GAD-like domain"/>
    <property type="match status" value="1"/>
</dbReference>
<dbReference type="Gene3D" id="3.30.930.10">
    <property type="entry name" value="Bira Bifunctional Protein, Domain 2"/>
    <property type="match status" value="1"/>
</dbReference>
<dbReference type="AlphaFoldDB" id="D5AW66"/>
<dbReference type="InterPro" id="IPR006195">
    <property type="entry name" value="aa-tRNA-synth_II"/>
</dbReference>
<feature type="binding site" evidence="7">
    <location>
        <position position="452"/>
    </location>
    <ligand>
        <name>L-aspartate</name>
        <dbReference type="ChEBI" id="CHEBI:29991"/>
    </ligand>
</feature>
<dbReference type="EMBL" id="CP001584">
    <property type="protein sequence ID" value="ADE29655.1"/>
    <property type="molecule type" value="Genomic_DNA"/>
</dbReference>
<dbReference type="PATRIC" id="fig|449216.3.peg.145"/>
<evidence type="ECO:0000256" key="5">
    <source>
        <dbReference type="ARBA" id="ARBA00022917"/>
    </source>
</evidence>
<dbReference type="HOGENOM" id="CLU_014330_3_2_5"/>
<evidence type="ECO:0000256" key="1">
    <source>
        <dbReference type="ARBA" id="ARBA00006303"/>
    </source>
</evidence>
<evidence type="ECO:0000313" key="9">
    <source>
        <dbReference type="EMBL" id="ADE29655.1"/>
    </source>
</evidence>
<dbReference type="SUPFAM" id="SSF50249">
    <property type="entry name" value="Nucleic acid-binding proteins"/>
    <property type="match status" value="1"/>
</dbReference>
<feature type="site" description="Important for tRNA non-discrimination" evidence="7">
    <location>
        <position position="33"/>
    </location>
</feature>
<dbReference type="Pfam" id="PF01336">
    <property type="entry name" value="tRNA_anti-codon"/>
    <property type="match status" value="1"/>
</dbReference>
<feature type="binding site" evidence="7">
    <location>
        <position position="497"/>
    </location>
    <ligand>
        <name>L-aspartate</name>
        <dbReference type="ChEBI" id="CHEBI:29991"/>
    </ligand>
</feature>
<feature type="binding site" evidence="7">
    <location>
        <begin position="542"/>
        <end position="545"/>
    </location>
    <ligand>
        <name>ATP</name>
        <dbReference type="ChEBI" id="CHEBI:30616"/>
    </ligand>
</feature>
<dbReference type="NCBIfam" id="NF001750">
    <property type="entry name" value="PRK00476.1"/>
    <property type="match status" value="1"/>
</dbReference>
<dbReference type="PRINTS" id="PR01042">
    <property type="entry name" value="TRNASYNTHASP"/>
</dbReference>
<comment type="subunit">
    <text evidence="7">Homodimer.</text>
</comment>
<dbReference type="PROSITE" id="PS50862">
    <property type="entry name" value="AA_TRNA_LIGASE_II"/>
    <property type="match status" value="1"/>
</dbReference>
<proteinExistence type="inferred from homology"/>
<dbReference type="Proteomes" id="UP000006931">
    <property type="component" value="Chromosome"/>
</dbReference>
<accession>D5AW66</accession>
<comment type="catalytic activity">
    <reaction evidence="7">
        <text>tRNA(Asx) + L-aspartate + ATP = L-aspartyl-tRNA(Asx) + AMP + diphosphate</text>
        <dbReference type="Rhea" id="RHEA:18349"/>
        <dbReference type="Rhea" id="RHEA-COMP:9710"/>
        <dbReference type="Rhea" id="RHEA-COMP:9711"/>
        <dbReference type="ChEBI" id="CHEBI:29991"/>
        <dbReference type="ChEBI" id="CHEBI:30616"/>
        <dbReference type="ChEBI" id="CHEBI:33019"/>
        <dbReference type="ChEBI" id="CHEBI:78442"/>
        <dbReference type="ChEBI" id="CHEBI:78516"/>
        <dbReference type="ChEBI" id="CHEBI:456215"/>
        <dbReference type="EC" id="6.1.1.23"/>
    </reaction>
</comment>
<feature type="binding site" evidence="7">
    <location>
        <position position="176"/>
    </location>
    <ligand>
        <name>L-aspartate</name>
        <dbReference type="ChEBI" id="CHEBI:29991"/>
    </ligand>
</feature>
<feature type="binding site" evidence="7">
    <location>
        <position position="490"/>
    </location>
    <ligand>
        <name>ATP</name>
        <dbReference type="ChEBI" id="CHEBI:30616"/>
    </ligand>
</feature>
<evidence type="ECO:0000313" key="10">
    <source>
        <dbReference type="Proteomes" id="UP000006931"/>
    </source>
</evidence>
<comment type="subcellular location">
    <subcellularLocation>
        <location evidence="7">Cytoplasm</location>
    </subcellularLocation>
</comment>
<reference evidence="9 10" key="1">
    <citation type="journal article" date="2010" name="Genome Res.">
        <title>Genomic, proteomic, and transcriptomic analysis of virulent and avirulent Rickettsia prowazekii reveals its adaptive mutation capabilities.</title>
        <authorList>
            <person name="Bechah Y."/>
            <person name="El Karkouri K."/>
            <person name="Mediannikov O."/>
            <person name="Leroy Q."/>
            <person name="Pelletier N."/>
            <person name="Robert C."/>
            <person name="Medigue C."/>
            <person name="Mege J.L."/>
            <person name="Raoult D."/>
        </authorList>
    </citation>
    <scope>NUCLEOTIDE SEQUENCE [LARGE SCALE GENOMIC DNA]</scope>
    <source>
        <strain evidence="9 10">Rp22</strain>
    </source>
</reference>
<dbReference type="InterPro" id="IPR047089">
    <property type="entry name" value="Asp-tRNA-ligase_1_N"/>
</dbReference>
<comment type="function">
    <text evidence="7">Aspartyl-tRNA synthetase with relaxed tRNA specificity since it is able to aspartylate not only its cognate tRNA(Asp) but also tRNA(Asn). Reaction proceeds in two steps: L-aspartate is first activated by ATP to form Asp-AMP and then transferred to the acceptor end of tRNA(Asp/Asn).</text>
</comment>
<dbReference type="GeneID" id="57569273"/>
<gene>
    <name evidence="7 9" type="primary">aspS</name>
    <name evidence="9" type="ordered locus">rpr22_CDS138</name>
</gene>